<organism evidence="4 5">
    <name type="scientific">Pseudolycoriella hygida</name>
    <dbReference type="NCBI Taxonomy" id="35572"/>
    <lineage>
        <taxon>Eukaryota</taxon>
        <taxon>Metazoa</taxon>
        <taxon>Ecdysozoa</taxon>
        <taxon>Arthropoda</taxon>
        <taxon>Hexapoda</taxon>
        <taxon>Insecta</taxon>
        <taxon>Pterygota</taxon>
        <taxon>Neoptera</taxon>
        <taxon>Endopterygota</taxon>
        <taxon>Diptera</taxon>
        <taxon>Nematocera</taxon>
        <taxon>Sciaroidea</taxon>
        <taxon>Sciaridae</taxon>
        <taxon>Pseudolycoriella</taxon>
    </lineage>
</organism>
<dbReference type="PANTHER" id="PTHR11226:SF0">
    <property type="entry name" value="UDP-GLUCOSE:GLYCOPROTEIN GLUCOSYLTRANSFERASE"/>
    <property type="match status" value="1"/>
</dbReference>
<feature type="domain" description="UGGT thioredoxin-like" evidence="2">
    <location>
        <begin position="238"/>
        <end position="368"/>
    </location>
</feature>
<dbReference type="GO" id="GO:0051082">
    <property type="term" value="F:unfolded protein binding"/>
    <property type="evidence" value="ECO:0007669"/>
    <property type="project" value="TreeGrafter"/>
</dbReference>
<dbReference type="Proteomes" id="UP001151699">
    <property type="component" value="Chromosome C"/>
</dbReference>
<dbReference type="PANTHER" id="PTHR11226">
    <property type="entry name" value="UDP-GLUCOSE GLYCOPROTEIN:GLUCOSYLTRANSFERASE"/>
    <property type="match status" value="1"/>
</dbReference>
<dbReference type="Pfam" id="PF18402">
    <property type="entry name" value="Thioredoxin_14"/>
    <property type="match status" value="1"/>
</dbReference>
<dbReference type="GO" id="GO:0005783">
    <property type="term" value="C:endoplasmic reticulum"/>
    <property type="evidence" value="ECO:0007669"/>
    <property type="project" value="TreeGrafter"/>
</dbReference>
<dbReference type="OrthoDB" id="27683at2759"/>
<comment type="caution">
    <text evidence="4">The sequence shown here is derived from an EMBL/GenBank/DDBJ whole genome shotgun (WGS) entry which is preliminary data.</text>
</comment>
<dbReference type="Pfam" id="PF18400">
    <property type="entry name" value="Thioredoxin_12"/>
    <property type="match status" value="1"/>
</dbReference>
<name>A0A9Q0RWU6_9DIPT</name>
<dbReference type="GO" id="GO:0036503">
    <property type="term" value="P:ERAD pathway"/>
    <property type="evidence" value="ECO:0007669"/>
    <property type="project" value="TreeGrafter"/>
</dbReference>
<dbReference type="AlphaFoldDB" id="A0A9Q0RWU6"/>
<evidence type="ECO:0000313" key="5">
    <source>
        <dbReference type="Proteomes" id="UP001151699"/>
    </source>
</evidence>
<feature type="domain" description="UGGT thioredoxin-like" evidence="3">
    <location>
        <begin position="379"/>
        <end position="622"/>
    </location>
</feature>
<dbReference type="EMBL" id="WJQU01000004">
    <property type="protein sequence ID" value="KAJ6635233.1"/>
    <property type="molecule type" value="Genomic_DNA"/>
</dbReference>
<keyword evidence="5" id="KW-1185">Reference proteome</keyword>
<reference evidence="4" key="1">
    <citation type="submission" date="2022-07" db="EMBL/GenBank/DDBJ databases">
        <authorList>
            <person name="Trinca V."/>
            <person name="Uliana J.V.C."/>
            <person name="Torres T.T."/>
            <person name="Ward R.J."/>
            <person name="Monesi N."/>
        </authorList>
    </citation>
    <scope>NUCLEOTIDE SEQUENCE</scope>
    <source>
        <strain evidence="4">HSMRA1968</strain>
        <tissue evidence="4">Whole embryos</tissue>
    </source>
</reference>
<evidence type="ECO:0000259" key="2">
    <source>
        <dbReference type="Pfam" id="PF18401"/>
    </source>
</evidence>
<protein>
    <submittedName>
        <fullName evidence="4">UDP-glucose:glycoprotein glucosyltransferase</fullName>
    </submittedName>
</protein>
<evidence type="ECO:0000259" key="3">
    <source>
        <dbReference type="Pfam" id="PF18402"/>
    </source>
</evidence>
<feature type="domain" description="UGGT thioredoxin-like" evidence="1">
    <location>
        <begin position="2"/>
        <end position="168"/>
    </location>
</feature>
<dbReference type="Pfam" id="PF18401">
    <property type="entry name" value="Thioredoxin_13"/>
    <property type="match status" value="1"/>
</dbReference>
<proteinExistence type="predicted"/>
<feature type="non-terminal residue" evidence="4">
    <location>
        <position position="1"/>
    </location>
</feature>
<gene>
    <name evidence="4" type="primary">Uggt_1</name>
    <name evidence="4" type="ORF">Bhyg_13818</name>
</gene>
<dbReference type="GO" id="GO:0018279">
    <property type="term" value="P:protein N-linked glycosylation via asparagine"/>
    <property type="evidence" value="ECO:0007669"/>
    <property type="project" value="TreeGrafter"/>
</dbReference>
<dbReference type="InterPro" id="IPR040694">
    <property type="entry name" value="UGGT_TRXL_2"/>
</dbReference>
<dbReference type="InterPro" id="IPR040693">
    <property type="entry name" value="UGGT_TRXL_1"/>
</dbReference>
<dbReference type="InterPro" id="IPR009448">
    <property type="entry name" value="UDP-g_GGtrans"/>
</dbReference>
<dbReference type="InterPro" id="IPR040692">
    <property type="entry name" value="UGGT_TRXL_3"/>
</dbReference>
<evidence type="ECO:0000259" key="1">
    <source>
        <dbReference type="Pfam" id="PF18400"/>
    </source>
</evidence>
<evidence type="ECO:0000313" key="4">
    <source>
        <dbReference type="EMBL" id="KAJ6635233.1"/>
    </source>
</evidence>
<accession>A0A9Q0RWU6</accession>
<sequence length="622" mass="70360">MLFWDYVEALNDLETPLHRIDGDSKLYKSAIKAAEKLIGPTFVPLLKLALSMHTTTPRIQAHFQIAKDVIAHGDCNTKTFVTIGNRVACNMNELKKGLERVEAGDSEEEIYNFDHIYPGSENNTVTAVLYSEIGTEDFKKFHEFLKKEALNGRVKYVSRHFVKNLSKEKVRLSGYGVELHLKSTEYKSQDDSPRVDDVTEETNDVDMEVDGFDFKRLKERYPSLSHSLDRFRVSLSEKSDEIAPLKAWEFQELGLQAAERVAAIQGEEALQILQFTSQNFPTQAKSLLHQQVSEDFRKEMKHNIDVLGRSLNLQPPDAALFVNGLFFDAETLEIGALHEILRSELRVLNGLHNLKIEGKLASDLLALDLSSSGGKEFAIDIRDSAIMWINDLENDAHYKRWGSSLMDLLRPSFPGMLRSVRKNLFNLVLVVDPIQPEGRGLIKLVESFVIHSAPVRIGLVFDNRNADADKETDYRSILCAFNYVTQQKSARDALGFLTDVFASISSNEDITTTTLHKELKKTFSKLSSAQIDYILGEDSDFDYGRQISMEFLDRLGYKSSPQALLNGVPLQQSQLNGDDFEETILSEIMQQTPNIQKAVYKGDLSDSDNVLDYLMDMPHIMP</sequence>
<dbReference type="GO" id="GO:0003980">
    <property type="term" value="F:UDP-glucose:glycoprotein glucosyltransferase activity"/>
    <property type="evidence" value="ECO:0007669"/>
    <property type="project" value="InterPro"/>
</dbReference>